<dbReference type="PRINTS" id="PR00719">
    <property type="entry name" value="LMWPTPASE"/>
</dbReference>
<dbReference type="GeneID" id="75081601"/>
<keyword evidence="12" id="KW-1185">Reference proteome</keyword>
<evidence type="ECO:0000256" key="6">
    <source>
        <dbReference type="PIRSR" id="PIRSR617867-1"/>
    </source>
</evidence>
<evidence type="ECO:0000259" key="8">
    <source>
        <dbReference type="SMART" id="SM00226"/>
    </source>
</evidence>
<dbReference type="GO" id="GO:0004725">
    <property type="term" value="F:protein tyrosine phosphatase activity"/>
    <property type="evidence" value="ECO:0007669"/>
    <property type="project" value="UniProtKB-EC"/>
</dbReference>
<dbReference type="InterPro" id="IPR050438">
    <property type="entry name" value="LMW_PTPase"/>
</dbReference>
<dbReference type="Gene3D" id="3.40.50.2300">
    <property type="match status" value="1"/>
</dbReference>
<dbReference type="EMBL" id="JAKHPH010000005">
    <property type="protein sequence ID" value="MCZ3667303.1"/>
    <property type="molecule type" value="Genomic_DNA"/>
</dbReference>
<dbReference type="Proteomes" id="UP001212401">
    <property type="component" value="Unassembled WGS sequence"/>
</dbReference>
<evidence type="ECO:0000256" key="1">
    <source>
        <dbReference type="ARBA" id="ARBA00011063"/>
    </source>
</evidence>
<dbReference type="PANTHER" id="PTHR11717:SF7">
    <property type="entry name" value="LOW MOLECULAR WEIGHT PHOSPHOTYROSINE PROTEIN PHOSPHATASE"/>
    <property type="match status" value="1"/>
</dbReference>
<dbReference type="Proteomes" id="UP001527392">
    <property type="component" value="Unassembled WGS sequence"/>
</dbReference>
<name>A0AAW5WS74_9LACO</name>
<protein>
    <recommendedName>
        <fullName evidence="2">protein-tyrosine-phosphatase</fullName>
        <ecNumber evidence="2">3.1.3.48</ecNumber>
    </recommendedName>
</protein>
<dbReference type="EMBL" id="JAKHMS010000005">
    <property type="protein sequence ID" value="MCZ3781233.1"/>
    <property type="molecule type" value="Genomic_DNA"/>
</dbReference>
<evidence type="ECO:0000313" key="12">
    <source>
        <dbReference type="Proteomes" id="UP001527392"/>
    </source>
</evidence>
<dbReference type="AlphaFoldDB" id="A0AAW5WS74"/>
<comment type="similarity">
    <text evidence="1">Belongs to the low molecular weight phosphotyrosine protein phosphatase family.</text>
</comment>
<dbReference type="InterPro" id="IPR023485">
    <property type="entry name" value="Ptyr_pPase"/>
</dbReference>
<proteinExistence type="inferred from homology"/>
<feature type="domain" description="Phosphotyrosine protein phosphatase I" evidence="8">
    <location>
        <begin position="1"/>
        <end position="148"/>
    </location>
</feature>
<evidence type="ECO:0000256" key="3">
    <source>
        <dbReference type="ARBA" id="ARBA00022801"/>
    </source>
</evidence>
<dbReference type="Pfam" id="PF01451">
    <property type="entry name" value="LMWPc"/>
    <property type="match status" value="1"/>
</dbReference>
<feature type="active site" description="Proton donor" evidence="6">
    <location>
        <position position="124"/>
    </location>
</feature>
<evidence type="ECO:0000256" key="4">
    <source>
        <dbReference type="ARBA" id="ARBA00022912"/>
    </source>
</evidence>
<comment type="caution">
    <text evidence="9">The sequence shown here is derived from an EMBL/GenBank/DDBJ whole genome shotgun (WGS) entry which is preliminary data.</text>
</comment>
<gene>
    <name evidence="10" type="ORF">L2504_03615</name>
    <name evidence="9" type="ORF">L2724_03260</name>
</gene>
<reference evidence="9 12" key="1">
    <citation type="submission" date="2022-01" db="EMBL/GenBank/DDBJ databases">
        <title>VMRC isolate genome collection.</title>
        <authorList>
            <person name="France M."/>
            <person name="Rutt L."/>
            <person name="Humphrys M."/>
            <person name="Ravel J."/>
        </authorList>
    </citation>
    <scope>NUCLEOTIDE SEQUENCE</scope>
    <source>
        <strain evidence="10 12">C0030B4</strain>
        <strain evidence="9">C0048A1</strain>
    </source>
</reference>
<keyword evidence="4" id="KW-0904">Protein phosphatase</keyword>
<dbReference type="InterPro" id="IPR036196">
    <property type="entry name" value="Ptyr_pPase_sf"/>
</dbReference>
<evidence type="ECO:0000313" key="9">
    <source>
        <dbReference type="EMBL" id="MCZ3667303.1"/>
    </source>
</evidence>
<feature type="region of interest" description="Disordered" evidence="7">
    <location>
        <begin position="38"/>
        <end position="59"/>
    </location>
</feature>
<dbReference type="SMART" id="SM00226">
    <property type="entry name" value="LMWPc"/>
    <property type="match status" value="1"/>
</dbReference>
<evidence type="ECO:0000313" key="11">
    <source>
        <dbReference type="Proteomes" id="UP001212401"/>
    </source>
</evidence>
<dbReference type="CDD" id="cd16343">
    <property type="entry name" value="LMWPTP"/>
    <property type="match status" value="1"/>
</dbReference>
<evidence type="ECO:0000256" key="2">
    <source>
        <dbReference type="ARBA" id="ARBA00013064"/>
    </source>
</evidence>
<feature type="active site" description="Nucleophile" evidence="6">
    <location>
        <position position="7"/>
    </location>
</feature>
<dbReference type="RefSeq" id="WP_003717834.1">
    <property type="nucleotide sequence ID" value="NZ_CAKMAX010000004.1"/>
</dbReference>
<keyword evidence="3" id="KW-0378">Hydrolase</keyword>
<comment type="catalytic activity">
    <reaction evidence="5">
        <text>O-phospho-L-tyrosyl-[protein] + H2O = L-tyrosyl-[protein] + phosphate</text>
        <dbReference type="Rhea" id="RHEA:10684"/>
        <dbReference type="Rhea" id="RHEA-COMP:10136"/>
        <dbReference type="Rhea" id="RHEA-COMP:20101"/>
        <dbReference type="ChEBI" id="CHEBI:15377"/>
        <dbReference type="ChEBI" id="CHEBI:43474"/>
        <dbReference type="ChEBI" id="CHEBI:46858"/>
        <dbReference type="ChEBI" id="CHEBI:61978"/>
        <dbReference type="EC" id="3.1.3.48"/>
    </reaction>
</comment>
<evidence type="ECO:0000313" key="10">
    <source>
        <dbReference type="EMBL" id="MCZ3781233.1"/>
    </source>
</evidence>
<accession>A0AAW5WS74</accession>
<feature type="active site" description="Nucleophile" evidence="6">
    <location>
        <position position="13"/>
    </location>
</feature>
<dbReference type="InterPro" id="IPR017867">
    <property type="entry name" value="Tyr_phospatase_low_mol_wt"/>
</dbReference>
<evidence type="ECO:0000256" key="7">
    <source>
        <dbReference type="SAM" id="MobiDB-lite"/>
    </source>
</evidence>
<evidence type="ECO:0000256" key="5">
    <source>
        <dbReference type="ARBA" id="ARBA00051722"/>
    </source>
</evidence>
<dbReference type="SUPFAM" id="SSF52788">
    <property type="entry name" value="Phosphotyrosine protein phosphatases I"/>
    <property type="match status" value="1"/>
</dbReference>
<dbReference type="EC" id="3.1.3.48" evidence="2"/>
<organism evidence="9 11">
    <name type="scientific">Limosilactobacillus vaginalis</name>
    <dbReference type="NCBI Taxonomy" id="1633"/>
    <lineage>
        <taxon>Bacteria</taxon>
        <taxon>Bacillati</taxon>
        <taxon>Bacillota</taxon>
        <taxon>Bacilli</taxon>
        <taxon>Lactobacillales</taxon>
        <taxon>Lactobacillaceae</taxon>
        <taxon>Limosilactobacillus</taxon>
    </lineage>
</organism>
<dbReference type="PANTHER" id="PTHR11717">
    <property type="entry name" value="LOW MOLECULAR WEIGHT PROTEIN TYROSINE PHOSPHATASE"/>
    <property type="match status" value="1"/>
</dbReference>
<sequence length="156" mass="17844">MKIIFVCLGNICRSPMAEAMFRQMVAQEKLSDQIKIDSAATSNEEEGNSPHPGAQKTMRRHHLDPSGLVSRPITKADFDSADYIVCMDDMNKRNLLRMAPASDRHKIYQAFDIVPGKEGTVIPDPWYTHRFEDTYRSLAEALPFWLKKLSHEVKNH</sequence>